<accession>A0A1H8UVL4</accession>
<dbReference type="InterPro" id="IPR004838">
    <property type="entry name" value="NHTrfase_class1_PyrdxlP-BS"/>
</dbReference>
<dbReference type="STRING" id="42354.SAMN05216333_1416"/>
<reference evidence="9" key="1">
    <citation type="submission" date="2016-10" db="EMBL/GenBank/DDBJ databases">
        <authorList>
            <person name="Varghese N."/>
            <person name="Submissions S."/>
        </authorList>
    </citation>
    <scope>NUCLEOTIDE SEQUENCE [LARGE SCALE GENOMIC DNA]</scope>
    <source>
        <strain evidence="9">Nm76</strain>
    </source>
</reference>
<dbReference type="GO" id="GO:0030170">
    <property type="term" value="F:pyridoxal phosphate binding"/>
    <property type="evidence" value="ECO:0007669"/>
    <property type="project" value="InterPro"/>
</dbReference>
<sequence length="397" mass="42684">MELSNRVQTIKPSPTLAVTARAAKLKAEGKDIIGLGAGEPDFDTPQHIKDAAIAAINKGQTKYTAVGGTPGLKNAVVAKFKRENSFVFDAKQILVSCGGKQSFFNLALSVINPGDEVIIPAPYWVSYPDIVLIAEGKPVFINTGIEQNFKISAAQLEAAITPKTKMFVINSPSNPSGAVYTLDELKALGEVLRKHPQILIATDDMYEHILLSGQKFTNIVNACPDLFAQTVVLNGVSKAYSMTGWRIGYCGGPAHIITAMENIQSQSTSNPSSISQAAAEAALNGDQSCMNPMIAAFKERNIFVTEQLNQINGVRCLSSDGAFYAFADARQSIDDLYKKNLIGAQNDIAFSEYLLEKSGVAVVPGSAFGCDGYMRLSFATSMDNLKQALSRIKNLLK</sequence>
<dbReference type="RefSeq" id="WP_090322461.1">
    <property type="nucleotide sequence ID" value="NZ_FNOE01000044.1"/>
</dbReference>
<keyword evidence="9" id="KW-1185">Reference proteome</keyword>
<keyword evidence="5" id="KW-0663">Pyridoxal phosphate</keyword>
<evidence type="ECO:0000259" key="7">
    <source>
        <dbReference type="Pfam" id="PF00155"/>
    </source>
</evidence>
<dbReference type="InterPro" id="IPR015422">
    <property type="entry name" value="PyrdxlP-dep_Trfase_small"/>
</dbReference>
<comment type="cofactor">
    <cofactor evidence="1 6">
        <name>pyridoxal 5'-phosphate</name>
        <dbReference type="ChEBI" id="CHEBI:597326"/>
    </cofactor>
</comment>
<evidence type="ECO:0000256" key="2">
    <source>
        <dbReference type="ARBA" id="ARBA00007441"/>
    </source>
</evidence>
<feature type="domain" description="Aminotransferase class I/classII large" evidence="7">
    <location>
        <begin position="30"/>
        <end position="392"/>
    </location>
</feature>
<dbReference type="GO" id="GO:0008483">
    <property type="term" value="F:transaminase activity"/>
    <property type="evidence" value="ECO:0007669"/>
    <property type="project" value="UniProtKB-KW"/>
</dbReference>
<evidence type="ECO:0000256" key="1">
    <source>
        <dbReference type="ARBA" id="ARBA00001933"/>
    </source>
</evidence>
<dbReference type="OrthoDB" id="9803354at2"/>
<keyword evidence="3 6" id="KW-0032">Aminotransferase</keyword>
<dbReference type="FunFam" id="3.40.640.10:FF:000033">
    <property type="entry name" value="Aspartate aminotransferase"/>
    <property type="match status" value="1"/>
</dbReference>
<dbReference type="InterPro" id="IPR015424">
    <property type="entry name" value="PyrdxlP-dep_Trfase"/>
</dbReference>
<comment type="similarity">
    <text evidence="2 6">Belongs to the class-I pyridoxal-phosphate-dependent aminotransferase family.</text>
</comment>
<evidence type="ECO:0000256" key="3">
    <source>
        <dbReference type="ARBA" id="ARBA00022576"/>
    </source>
</evidence>
<gene>
    <name evidence="8" type="ORF">SAMN05216333_1416</name>
</gene>
<evidence type="ECO:0000256" key="5">
    <source>
        <dbReference type="ARBA" id="ARBA00022898"/>
    </source>
</evidence>
<dbReference type="CDD" id="cd00609">
    <property type="entry name" value="AAT_like"/>
    <property type="match status" value="1"/>
</dbReference>
<dbReference type="InterPro" id="IPR050596">
    <property type="entry name" value="AspAT/PAT-like"/>
</dbReference>
<dbReference type="Proteomes" id="UP000198814">
    <property type="component" value="Unassembled WGS sequence"/>
</dbReference>
<dbReference type="GO" id="GO:0006520">
    <property type="term" value="P:amino acid metabolic process"/>
    <property type="evidence" value="ECO:0007669"/>
    <property type="project" value="InterPro"/>
</dbReference>
<dbReference type="EMBL" id="FODO01000041">
    <property type="protein sequence ID" value="SEP07262.1"/>
    <property type="molecule type" value="Genomic_DNA"/>
</dbReference>
<dbReference type="EC" id="2.6.1.-" evidence="6"/>
<dbReference type="SUPFAM" id="SSF53383">
    <property type="entry name" value="PLP-dependent transferases"/>
    <property type="match status" value="1"/>
</dbReference>
<dbReference type="Gene3D" id="3.90.1150.10">
    <property type="entry name" value="Aspartate Aminotransferase, domain 1"/>
    <property type="match status" value="1"/>
</dbReference>
<organism evidence="8 9">
    <name type="scientific">Nitrosomonas oligotropha</name>
    <dbReference type="NCBI Taxonomy" id="42354"/>
    <lineage>
        <taxon>Bacteria</taxon>
        <taxon>Pseudomonadati</taxon>
        <taxon>Pseudomonadota</taxon>
        <taxon>Betaproteobacteria</taxon>
        <taxon>Nitrosomonadales</taxon>
        <taxon>Nitrosomonadaceae</taxon>
        <taxon>Nitrosomonas</taxon>
    </lineage>
</organism>
<protein>
    <recommendedName>
        <fullName evidence="6">Aminotransferase</fullName>
        <ecNumber evidence="6">2.6.1.-</ecNumber>
    </recommendedName>
</protein>
<dbReference type="PROSITE" id="PS00105">
    <property type="entry name" value="AA_TRANSFER_CLASS_1"/>
    <property type="match status" value="1"/>
</dbReference>
<dbReference type="AlphaFoldDB" id="A0A1H8UVL4"/>
<evidence type="ECO:0000256" key="6">
    <source>
        <dbReference type="RuleBase" id="RU000481"/>
    </source>
</evidence>
<dbReference type="PANTHER" id="PTHR46383">
    <property type="entry name" value="ASPARTATE AMINOTRANSFERASE"/>
    <property type="match status" value="1"/>
</dbReference>
<evidence type="ECO:0000313" key="8">
    <source>
        <dbReference type="EMBL" id="SEP07262.1"/>
    </source>
</evidence>
<name>A0A1H8UVL4_9PROT</name>
<dbReference type="PANTHER" id="PTHR46383:SF1">
    <property type="entry name" value="ASPARTATE AMINOTRANSFERASE"/>
    <property type="match status" value="1"/>
</dbReference>
<keyword evidence="4 6" id="KW-0808">Transferase</keyword>
<proteinExistence type="inferred from homology"/>
<evidence type="ECO:0000313" key="9">
    <source>
        <dbReference type="Proteomes" id="UP000198814"/>
    </source>
</evidence>
<dbReference type="InterPro" id="IPR015421">
    <property type="entry name" value="PyrdxlP-dep_Trfase_major"/>
</dbReference>
<dbReference type="InterPro" id="IPR004839">
    <property type="entry name" value="Aminotransferase_I/II_large"/>
</dbReference>
<evidence type="ECO:0000256" key="4">
    <source>
        <dbReference type="ARBA" id="ARBA00022679"/>
    </source>
</evidence>
<dbReference type="Pfam" id="PF00155">
    <property type="entry name" value="Aminotran_1_2"/>
    <property type="match status" value="1"/>
</dbReference>
<dbReference type="Gene3D" id="3.40.640.10">
    <property type="entry name" value="Type I PLP-dependent aspartate aminotransferase-like (Major domain)"/>
    <property type="match status" value="1"/>
</dbReference>